<name>A0ACC0V122_9HYPO</name>
<reference evidence="1" key="1">
    <citation type="submission" date="2022-10" db="EMBL/GenBank/DDBJ databases">
        <title>Complete Genome of Trichothecium roseum strain YXFP-22015, a Plant Pathogen Isolated from Citrus.</title>
        <authorList>
            <person name="Wang Y."/>
            <person name="Zhu L."/>
        </authorList>
    </citation>
    <scope>NUCLEOTIDE SEQUENCE</scope>
    <source>
        <strain evidence="1">YXFP-22015</strain>
    </source>
</reference>
<proteinExistence type="predicted"/>
<dbReference type="Proteomes" id="UP001163324">
    <property type="component" value="Chromosome 4"/>
</dbReference>
<comment type="caution">
    <text evidence="1">The sequence shown here is derived from an EMBL/GenBank/DDBJ whole genome shotgun (WGS) entry which is preliminary data.</text>
</comment>
<sequence>MWKSLLACSAGLGLSTASLQIVPGATWTSTNDGRHIQAHGAGVIEEAGTFYLIGEDKTEGSAFQNINCYSSTNLVEWNFENALLTRQSDGDLGPERVVERPKVIHNEATSTYVMYLHIDSSNYGEAKVGVATSNTVCGEYSYLGSFRPLGFESRDIGLYKDDDGSAYLLTEDRPNGLRIDVLSEDYLNVTENVFTWDRNIESPAIWKRGNYYFMFGSLLTGWDPNDNVYSYATSLAGPWSEWAEFADDGANTYSSQTSFILPFGDSAIYMGDRWQPSNLMRSTYVWLPLSISGETDIWLTNRVNWIPNVDDGTWEIGPTESRYEGEDGTLSNGAEAVACSGCSGSSAAGYIGGSSGGSVDFESVSSDADTKTSIRMRYANGDSTERYGTVTVNGVAHQVAFLPTGDGQTTGSSIVHVDLQSGTGNTLSITAPGGDYGPDLDVVFVPNN</sequence>
<keyword evidence="2" id="KW-1185">Reference proteome</keyword>
<protein>
    <submittedName>
        <fullName evidence="1">Uncharacterized protein</fullName>
    </submittedName>
</protein>
<organism evidence="1 2">
    <name type="scientific">Trichothecium roseum</name>
    <dbReference type="NCBI Taxonomy" id="47278"/>
    <lineage>
        <taxon>Eukaryota</taxon>
        <taxon>Fungi</taxon>
        <taxon>Dikarya</taxon>
        <taxon>Ascomycota</taxon>
        <taxon>Pezizomycotina</taxon>
        <taxon>Sordariomycetes</taxon>
        <taxon>Hypocreomycetidae</taxon>
        <taxon>Hypocreales</taxon>
        <taxon>Hypocreales incertae sedis</taxon>
        <taxon>Trichothecium</taxon>
    </lineage>
</organism>
<evidence type="ECO:0000313" key="1">
    <source>
        <dbReference type="EMBL" id="KAI9900115.1"/>
    </source>
</evidence>
<gene>
    <name evidence="1" type="ORF">N3K66_004377</name>
</gene>
<dbReference type="EMBL" id="CM047943">
    <property type="protein sequence ID" value="KAI9900115.1"/>
    <property type="molecule type" value="Genomic_DNA"/>
</dbReference>
<evidence type="ECO:0000313" key="2">
    <source>
        <dbReference type="Proteomes" id="UP001163324"/>
    </source>
</evidence>
<accession>A0ACC0V122</accession>